<organism evidence="1 2">
    <name type="scientific">Streptomyces phage TurkishDelight</name>
    <dbReference type="NCBI Taxonomy" id="2793708"/>
    <lineage>
        <taxon>Viruses</taxon>
        <taxon>Duplodnaviria</taxon>
        <taxon>Heunggongvirae</taxon>
        <taxon>Uroviricota</taxon>
        <taxon>Caudoviricetes</taxon>
        <taxon>Dolmabahcevirus</taxon>
        <taxon>Dolmabahcevirus turkishdelight</taxon>
    </lineage>
</organism>
<accession>A0A7T0Q3D8</accession>
<name>A0A7T0Q3D8_9CAUD</name>
<evidence type="ECO:0000313" key="1">
    <source>
        <dbReference type="EMBL" id="QPL14105.1"/>
    </source>
</evidence>
<keyword evidence="1" id="KW-0378">Hydrolase</keyword>
<dbReference type="KEGG" id="vg:80020362"/>
<dbReference type="Proteomes" id="UP000595090">
    <property type="component" value="Segment"/>
</dbReference>
<reference evidence="1 2" key="1">
    <citation type="submission" date="2020-11" db="EMBL/GenBank/DDBJ databases">
        <authorList>
            <person name="Asamoah-Frimpong E.A."/>
            <person name="Attaran A."/>
            <person name="Berhane B."/>
            <person name="Boone B.K."/>
            <person name="Cesta G."/>
            <person name="Chorbajian C."/>
            <person name="Cowan J.T."/>
            <person name="Datu D.V."/>
            <person name="Der L."/>
            <person name="Egbunine A.O."/>
            <person name="Giampietro H."/>
            <person name="Gunnison R.P."/>
            <person name="Joseph M.A."/>
            <person name="Kiewe T."/>
            <person name="Oboh E.C."/>
            <person name="O'Neill K."/>
            <person name="Oxlaj J.A."/>
            <person name="Patel A.K."/>
            <person name="Saqaf K."/>
            <person name="Vuong K."/>
            <person name="Walker C."/>
            <person name="Wikina T."/>
            <person name="Yan T."/>
            <person name="Avazpour P."/>
            <person name="Kim F.M."/>
            <person name="Mason K.J."/>
            <person name="Nguyen D.A."/>
            <person name="Pettit S.M."/>
            <person name="Zhou O.J."/>
            <person name="Brissett D.L."/>
            <person name="Gualtieri C."/>
            <person name="Hufford T.M."/>
            <person name="Ko J.M."/>
            <person name="Novak J.K."/>
            <person name="Smith Z.M."/>
            <person name="Erill I."/>
            <person name="Caruso S.M."/>
            <person name="Garlena R.A."/>
            <person name="Russell D.A."/>
            <person name="Pope W.H."/>
            <person name="Jacobs-Sera D."/>
            <person name="Hatfull G.F."/>
        </authorList>
    </citation>
    <scope>NUCLEOTIDE SEQUENCE [LARGE SCALE GENOMIC DNA]</scope>
</reference>
<dbReference type="GeneID" id="80020362"/>
<dbReference type="RefSeq" id="YP_010755692.1">
    <property type="nucleotide sequence ID" value="NC_073473.1"/>
</dbReference>
<keyword evidence="2" id="KW-1185">Reference proteome</keyword>
<gene>
    <name evidence="1" type="primary">76</name>
    <name evidence="1" type="ORF">SEA_TURKISHDELIGHT_76</name>
</gene>
<keyword evidence="1" id="KW-0255">Endonuclease</keyword>
<protein>
    <submittedName>
        <fullName evidence="1">HNH endonuclease</fullName>
    </submittedName>
</protein>
<sequence length="307" mass="34053">MTTNAPHQRGHRQPAPHPREAEIRELLAKGLNNTAVTELLNVPPRQVARVRGLMDLGPASRSTWRNRPHPKAVEIRELLEDGHTNAEIRRRTRADWQTIARMRAVSRVGVATIVIGPPHPKRDQVRALLATHSTTQIAAELHMDTRTVRALREEAGVAYIASPRGYATAEDKWADHVRPVDGGHLEWTGERAKSKSRTPVMRFRDRSVSPAAIAFRKHNGRDPVGQVMAECEHPRCIAPAHVQDEPGRQALRLQLRRIKGLPDPDPVCRKGHDQAEHGGFERDGRSYCAACKALGKRASRPAAGGTA</sequence>
<dbReference type="EMBL" id="MW291017">
    <property type="protein sequence ID" value="QPL14105.1"/>
    <property type="molecule type" value="Genomic_DNA"/>
</dbReference>
<dbReference type="GO" id="GO:0004519">
    <property type="term" value="F:endonuclease activity"/>
    <property type="evidence" value="ECO:0007669"/>
    <property type="project" value="UniProtKB-KW"/>
</dbReference>
<proteinExistence type="predicted"/>
<keyword evidence="1" id="KW-0540">Nuclease</keyword>
<evidence type="ECO:0000313" key="2">
    <source>
        <dbReference type="Proteomes" id="UP000595090"/>
    </source>
</evidence>